<sequence>MKRNVAVCILIQFMISHHLYAFQNEIVDTQIKPWEDPQVSGINRMPSKATSVSYTSLDKALSGDRKSSSRYKSLNGDWKFSFASVPEEAPLAFYKSDFNAKSWKTIPVPANWELHGYGTAIYTNTKYPFEPVNPPFTPKDDNPVGSYRTKFEVPDSWKDMQISLTFGGVSSAYYVWVNGKLVGYSEDSMLPTHFDITPYLKDGKNQLAVKVYRWSDGVYLEDQDHWRLSGIQRDVYLSAAPKTQIYDFAVRTDLDENYKNASLQLRPKIKVFDDASLDGLMLNAQLYDAENNPVLPEELSMKASDIFNEKYGQRGKPAWPLMEVMLENPKKWSAENPNLYTLVFSLKDKNGIISEYRSTKVGFRETEIKDGQFLLNGEPILFYGVNRHDHSPETGKVVSEELMIQDIELMKKFNFNAVRTSHYPNDERFYELCDEYGLYVMDEANLETHGLGGKLSNDAAWTDSFLQRAVRMVQRDKNHPSIIIWSLGNESGSGFNHATMARWIQNFDPTRPVHYEGAQTTGGAKKIEDKLLRDPMYVDMVSRMYSPIKYMVNMANWEEEDRPVIWCEYAHSMGNSTGNLFEFWDAIRENKHMIGGFIWDWVDQGLLQKTDDGENFYAYGGDMGDTEINSGNFCLNGVVDPAREPKPALWECKKIFQPVDMQAVNLEEGIISVTNRHDFTNLDQFNISWQLQEDGKVISEGKISPVSLKPNQSKNLEIPFKKPRLKAGAEYFLRLAFTLKNGQKWAPSGHEIACQQFKLPFGKKPETFASSKTAKITLKNNTVKGKDFTITFDPEEGLKSYKFKGEELINQGFKPNFWRPSTDNDRGGGNTLKNLAIWHEASRKAEISDFKIFQRNENEIYTVVAYSFPETSIKMTVNYTVYGNGKILVNTNFEAGKDLPMMPKIGLQFQIPKSLDQFTWLGKGPFENYSDREKAADVDLYQQSVKDDYHSYIRPQESSNKTEVRWFSLTNTNHTGLKITGISDNLSISAWPYTTENIEKALHTYDLETQDFITVNVDLKQMGVGGDDSWSKNALPHEQFRIPAKDYSYSFIISPISLNKNQGRTTIPEIPFEE</sequence>
<dbReference type="InterPro" id="IPR008979">
    <property type="entry name" value="Galactose-bd-like_sf"/>
</dbReference>
<evidence type="ECO:0000256" key="1">
    <source>
        <dbReference type="ARBA" id="ARBA00001412"/>
    </source>
</evidence>
<dbReference type="Pfam" id="PF00703">
    <property type="entry name" value="Glyco_hydro_2"/>
    <property type="match status" value="1"/>
</dbReference>
<dbReference type="PANTHER" id="PTHR46323">
    <property type="entry name" value="BETA-GALACTOSIDASE"/>
    <property type="match status" value="1"/>
</dbReference>
<evidence type="ECO:0000256" key="5">
    <source>
        <dbReference type="ARBA" id="ARBA00012756"/>
    </source>
</evidence>
<dbReference type="Pfam" id="PF02929">
    <property type="entry name" value="Bgal_small_N"/>
    <property type="match status" value="1"/>
</dbReference>
<dbReference type="SMART" id="SM01038">
    <property type="entry name" value="Bgal_small_N"/>
    <property type="match status" value="1"/>
</dbReference>
<evidence type="ECO:0000256" key="7">
    <source>
        <dbReference type="ARBA" id="ARBA00022837"/>
    </source>
</evidence>
<dbReference type="InterPro" id="IPR011013">
    <property type="entry name" value="Gal_mutarotase_sf_dom"/>
</dbReference>
<dbReference type="InterPro" id="IPR014718">
    <property type="entry name" value="GH-type_carb-bd"/>
</dbReference>
<dbReference type="Gene3D" id="2.70.98.10">
    <property type="match status" value="1"/>
</dbReference>
<dbReference type="Proteomes" id="UP001597438">
    <property type="component" value="Unassembled WGS sequence"/>
</dbReference>
<dbReference type="InterPro" id="IPR023232">
    <property type="entry name" value="Glyco_hydro_2_AS"/>
</dbReference>
<dbReference type="SUPFAM" id="SSF74650">
    <property type="entry name" value="Galactose mutarotase-like"/>
    <property type="match status" value="1"/>
</dbReference>
<comment type="similarity">
    <text evidence="3 10">Belongs to the glycosyl hydrolase 2 family.</text>
</comment>
<dbReference type="PROSITE" id="PS00719">
    <property type="entry name" value="GLYCOSYL_HYDROL_F2_1"/>
    <property type="match status" value="1"/>
</dbReference>
<dbReference type="SUPFAM" id="SSF49303">
    <property type="entry name" value="beta-Galactosidase/glucuronidase domain"/>
    <property type="match status" value="2"/>
</dbReference>
<dbReference type="Gene3D" id="2.60.120.260">
    <property type="entry name" value="Galactose-binding domain-like"/>
    <property type="match status" value="1"/>
</dbReference>
<dbReference type="Pfam" id="PF02836">
    <property type="entry name" value="Glyco_hydro_2_C"/>
    <property type="match status" value="1"/>
</dbReference>
<evidence type="ECO:0000256" key="8">
    <source>
        <dbReference type="ARBA" id="ARBA00023295"/>
    </source>
</evidence>
<keyword evidence="7" id="KW-0106">Calcium</keyword>
<gene>
    <name evidence="12" type="ORF">ACFSYS_07515</name>
</gene>
<evidence type="ECO:0000256" key="2">
    <source>
        <dbReference type="ARBA" id="ARBA00001913"/>
    </source>
</evidence>
<dbReference type="InterPro" id="IPR017853">
    <property type="entry name" value="GH"/>
</dbReference>
<dbReference type="EMBL" id="JBHUOJ010000015">
    <property type="protein sequence ID" value="MFD2833135.1"/>
    <property type="molecule type" value="Genomic_DNA"/>
</dbReference>
<dbReference type="PANTHER" id="PTHR46323:SF2">
    <property type="entry name" value="BETA-GALACTOSIDASE"/>
    <property type="match status" value="1"/>
</dbReference>
<evidence type="ECO:0000256" key="9">
    <source>
        <dbReference type="ARBA" id="ARBA00032230"/>
    </source>
</evidence>
<reference evidence="13" key="1">
    <citation type="journal article" date="2019" name="Int. J. Syst. Evol. Microbiol.">
        <title>The Global Catalogue of Microorganisms (GCM) 10K type strain sequencing project: providing services to taxonomists for standard genome sequencing and annotation.</title>
        <authorList>
            <consortium name="The Broad Institute Genomics Platform"/>
            <consortium name="The Broad Institute Genome Sequencing Center for Infectious Disease"/>
            <person name="Wu L."/>
            <person name="Ma J."/>
        </authorList>
    </citation>
    <scope>NUCLEOTIDE SEQUENCE [LARGE SCALE GENOMIC DNA]</scope>
    <source>
        <strain evidence="13">KCTC 52925</strain>
    </source>
</reference>
<dbReference type="InterPro" id="IPR036156">
    <property type="entry name" value="Beta-gal/glucu_dom_sf"/>
</dbReference>
<dbReference type="Gene3D" id="2.60.40.10">
    <property type="entry name" value="Immunoglobulins"/>
    <property type="match status" value="2"/>
</dbReference>
<evidence type="ECO:0000313" key="12">
    <source>
        <dbReference type="EMBL" id="MFD2833135.1"/>
    </source>
</evidence>
<evidence type="ECO:0000313" key="13">
    <source>
        <dbReference type="Proteomes" id="UP001597438"/>
    </source>
</evidence>
<keyword evidence="13" id="KW-1185">Reference proteome</keyword>
<dbReference type="Pfam" id="PF02837">
    <property type="entry name" value="Glyco_hydro_2_N"/>
    <property type="match status" value="1"/>
</dbReference>
<dbReference type="PRINTS" id="PR00132">
    <property type="entry name" value="GLHYDRLASE2"/>
</dbReference>
<evidence type="ECO:0000256" key="4">
    <source>
        <dbReference type="ARBA" id="ARBA00011245"/>
    </source>
</evidence>
<feature type="domain" description="Beta galactosidase small chain/" evidence="11">
    <location>
        <begin position="782"/>
        <end position="1054"/>
    </location>
</feature>
<dbReference type="RefSeq" id="WP_251740482.1">
    <property type="nucleotide sequence ID" value="NZ_JBHUOJ010000015.1"/>
</dbReference>
<dbReference type="PROSITE" id="PS00608">
    <property type="entry name" value="GLYCOSYL_HYDROL_F2_2"/>
    <property type="match status" value="1"/>
</dbReference>
<protein>
    <recommendedName>
        <fullName evidence="5 10">Beta-galactosidase</fullName>
        <ecNumber evidence="5 10">3.2.1.23</ecNumber>
    </recommendedName>
    <alternativeName>
        <fullName evidence="9 10">Lactase</fullName>
    </alternativeName>
</protein>
<dbReference type="SUPFAM" id="SSF49785">
    <property type="entry name" value="Galactose-binding domain-like"/>
    <property type="match status" value="1"/>
</dbReference>
<dbReference type="InterPro" id="IPR006104">
    <property type="entry name" value="Glyco_hydro_2_N"/>
</dbReference>
<keyword evidence="8 10" id="KW-0326">Glycosidase</keyword>
<dbReference type="InterPro" id="IPR023230">
    <property type="entry name" value="Glyco_hydro_2_CS"/>
</dbReference>
<evidence type="ECO:0000256" key="10">
    <source>
        <dbReference type="RuleBase" id="RU361154"/>
    </source>
</evidence>
<comment type="cofactor">
    <cofactor evidence="2">
        <name>Ca(2+)</name>
        <dbReference type="ChEBI" id="CHEBI:29108"/>
    </cofactor>
</comment>
<name>A0ABW5X215_9FLAO</name>
<comment type="caution">
    <text evidence="12">The sequence shown here is derived from an EMBL/GenBank/DDBJ whole genome shotgun (WGS) entry which is preliminary data.</text>
</comment>
<comment type="catalytic activity">
    <reaction evidence="1 10">
        <text>Hydrolysis of terminal non-reducing beta-D-galactose residues in beta-D-galactosides.</text>
        <dbReference type="EC" id="3.2.1.23"/>
    </reaction>
</comment>
<dbReference type="InterPro" id="IPR006103">
    <property type="entry name" value="Glyco_hydro_2_cat"/>
</dbReference>
<proteinExistence type="inferred from homology"/>
<dbReference type="Gene3D" id="3.20.20.80">
    <property type="entry name" value="Glycosidases"/>
    <property type="match status" value="1"/>
</dbReference>
<dbReference type="InterPro" id="IPR004199">
    <property type="entry name" value="B-gal_small/dom_5"/>
</dbReference>
<dbReference type="InterPro" id="IPR006102">
    <property type="entry name" value="Ig-like_GH2"/>
</dbReference>
<dbReference type="InterPro" id="IPR013783">
    <property type="entry name" value="Ig-like_fold"/>
</dbReference>
<dbReference type="InterPro" id="IPR006101">
    <property type="entry name" value="Glyco_hydro_2"/>
</dbReference>
<evidence type="ECO:0000256" key="3">
    <source>
        <dbReference type="ARBA" id="ARBA00007401"/>
    </source>
</evidence>
<dbReference type="InterPro" id="IPR050347">
    <property type="entry name" value="Bact_Beta-galactosidase"/>
</dbReference>
<dbReference type="GO" id="GO:0016787">
    <property type="term" value="F:hydrolase activity"/>
    <property type="evidence" value="ECO:0007669"/>
    <property type="project" value="UniProtKB-KW"/>
</dbReference>
<dbReference type="InterPro" id="IPR032312">
    <property type="entry name" value="LacZ_4"/>
</dbReference>
<dbReference type="EC" id="3.2.1.23" evidence="5 10"/>
<evidence type="ECO:0000259" key="11">
    <source>
        <dbReference type="SMART" id="SM01038"/>
    </source>
</evidence>
<dbReference type="SUPFAM" id="SSF51445">
    <property type="entry name" value="(Trans)glycosidases"/>
    <property type="match status" value="1"/>
</dbReference>
<evidence type="ECO:0000256" key="6">
    <source>
        <dbReference type="ARBA" id="ARBA00022801"/>
    </source>
</evidence>
<comment type="subunit">
    <text evidence="4">Monomer.</text>
</comment>
<accession>A0ABW5X215</accession>
<organism evidence="12 13">
    <name type="scientific">Christiangramia antarctica</name>
    <dbReference type="NCBI Taxonomy" id="2058158"/>
    <lineage>
        <taxon>Bacteria</taxon>
        <taxon>Pseudomonadati</taxon>
        <taxon>Bacteroidota</taxon>
        <taxon>Flavobacteriia</taxon>
        <taxon>Flavobacteriales</taxon>
        <taxon>Flavobacteriaceae</taxon>
        <taxon>Christiangramia</taxon>
    </lineage>
</organism>
<keyword evidence="6 10" id="KW-0378">Hydrolase</keyword>
<dbReference type="Pfam" id="PF16353">
    <property type="entry name" value="LacZ_4"/>
    <property type="match status" value="1"/>
</dbReference>